<name>A0ABT7HJA2_9FUSO</name>
<protein>
    <submittedName>
        <fullName evidence="1">Uncharacterized protein</fullName>
    </submittedName>
</protein>
<gene>
    <name evidence="1" type="ORF">QQA45_03630</name>
</gene>
<comment type="caution">
    <text evidence="1">The sequence shown here is derived from an EMBL/GenBank/DDBJ whole genome shotgun (WGS) entry which is preliminary data.</text>
</comment>
<organism evidence="1 2">
    <name type="scientific">Sneathia sanguinegens</name>
    <dbReference type="NCBI Taxonomy" id="40543"/>
    <lineage>
        <taxon>Bacteria</taxon>
        <taxon>Fusobacteriati</taxon>
        <taxon>Fusobacteriota</taxon>
        <taxon>Fusobacteriia</taxon>
        <taxon>Fusobacteriales</taxon>
        <taxon>Leptotrichiaceae</taxon>
        <taxon>Sneathia</taxon>
    </lineage>
</organism>
<evidence type="ECO:0000313" key="1">
    <source>
        <dbReference type="EMBL" id="MDK9580604.1"/>
    </source>
</evidence>
<proteinExistence type="predicted"/>
<sequence length="127" mass="15251">MNVDLYNKAIDELKNNFNNKYLVILDRNNASIVYKGNVKVEEFEFKDDIDEIVKRIFIFYLENGKKLIFDFEDVIYVKLNQLNEYGLVYSNFLFLINNLNKDSIKSYIEFQNFDLSTNEIEDILYEK</sequence>
<keyword evidence="2" id="KW-1185">Reference proteome</keyword>
<dbReference type="Proteomes" id="UP001225134">
    <property type="component" value="Unassembled WGS sequence"/>
</dbReference>
<accession>A0ABT7HJA2</accession>
<dbReference type="RefSeq" id="WP_277287578.1">
    <property type="nucleotide sequence ID" value="NZ_CAMPUK010000015.1"/>
</dbReference>
<evidence type="ECO:0000313" key="2">
    <source>
        <dbReference type="Proteomes" id="UP001225134"/>
    </source>
</evidence>
<reference evidence="1 2" key="1">
    <citation type="submission" date="2023-06" db="EMBL/GenBank/DDBJ databases">
        <title>Antibody response to the Sneathia vaginalis cytopathogenic toxin A during pregnancy.</title>
        <authorList>
            <person name="Mccoy Z.T."/>
            <person name="Serrano M.G."/>
            <person name="Spaine K."/>
            <person name="Edwards D.J."/>
            <person name="Buck G.A."/>
            <person name="Jefferson K."/>
        </authorList>
    </citation>
    <scope>NUCLEOTIDE SEQUENCE [LARGE SCALE GENOMIC DNA]</scope>
    <source>
        <strain evidence="1 2">CCUG 42621</strain>
    </source>
</reference>
<dbReference type="EMBL" id="JASSPP010000004">
    <property type="protein sequence ID" value="MDK9580604.1"/>
    <property type="molecule type" value="Genomic_DNA"/>
</dbReference>